<name>A0ABD2MUT7_9CUCU</name>
<proteinExistence type="predicted"/>
<accession>A0ABD2MUT7</accession>
<dbReference type="Proteomes" id="UP001516400">
    <property type="component" value="Unassembled WGS sequence"/>
</dbReference>
<dbReference type="AlphaFoldDB" id="A0ABD2MUT7"/>
<keyword evidence="2" id="KW-1185">Reference proteome</keyword>
<feature type="non-terminal residue" evidence="1">
    <location>
        <position position="1"/>
    </location>
</feature>
<dbReference type="EMBL" id="JABFTP020000021">
    <property type="protein sequence ID" value="KAL3269891.1"/>
    <property type="molecule type" value="Genomic_DNA"/>
</dbReference>
<protein>
    <submittedName>
        <fullName evidence="1">Uncharacterized protein</fullName>
    </submittedName>
</protein>
<comment type="caution">
    <text evidence="1">The sequence shown here is derived from an EMBL/GenBank/DDBJ whole genome shotgun (WGS) entry which is preliminary data.</text>
</comment>
<sequence length="92" mass="10216">FNTCSLINSLTSMQRRHQHSASALIRINAENYEITESNVGNDEHVKTTAYSKTTIGPFGTPKISTGVLNEVQSQFGIKSEWTADTLEESRKV</sequence>
<reference evidence="1 2" key="1">
    <citation type="journal article" date="2021" name="BMC Biol.">
        <title>Horizontally acquired antibacterial genes associated with adaptive radiation of ladybird beetles.</title>
        <authorList>
            <person name="Li H.S."/>
            <person name="Tang X.F."/>
            <person name="Huang Y.H."/>
            <person name="Xu Z.Y."/>
            <person name="Chen M.L."/>
            <person name="Du X.Y."/>
            <person name="Qiu B.Y."/>
            <person name="Chen P.T."/>
            <person name="Zhang W."/>
            <person name="Slipinski A."/>
            <person name="Escalona H.E."/>
            <person name="Waterhouse R.M."/>
            <person name="Zwick A."/>
            <person name="Pang H."/>
        </authorList>
    </citation>
    <scope>NUCLEOTIDE SEQUENCE [LARGE SCALE GENOMIC DNA]</scope>
    <source>
        <strain evidence="1">SYSU2018</strain>
    </source>
</reference>
<organism evidence="1 2">
    <name type="scientific">Cryptolaemus montrouzieri</name>
    <dbReference type="NCBI Taxonomy" id="559131"/>
    <lineage>
        <taxon>Eukaryota</taxon>
        <taxon>Metazoa</taxon>
        <taxon>Ecdysozoa</taxon>
        <taxon>Arthropoda</taxon>
        <taxon>Hexapoda</taxon>
        <taxon>Insecta</taxon>
        <taxon>Pterygota</taxon>
        <taxon>Neoptera</taxon>
        <taxon>Endopterygota</taxon>
        <taxon>Coleoptera</taxon>
        <taxon>Polyphaga</taxon>
        <taxon>Cucujiformia</taxon>
        <taxon>Coccinelloidea</taxon>
        <taxon>Coccinellidae</taxon>
        <taxon>Scymninae</taxon>
        <taxon>Scymnini</taxon>
        <taxon>Cryptolaemus</taxon>
    </lineage>
</organism>
<gene>
    <name evidence="1" type="ORF">HHI36_008948</name>
</gene>
<evidence type="ECO:0000313" key="2">
    <source>
        <dbReference type="Proteomes" id="UP001516400"/>
    </source>
</evidence>
<evidence type="ECO:0000313" key="1">
    <source>
        <dbReference type="EMBL" id="KAL3269891.1"/>
    </source>
</evidence>